<evidence type="ECO:0000259" key="9">
    <source>
        <dbReference type="Pfam" id="PF00324"/>
    </source>
</evidence>
<dbReference type="PROSITE" id="PS00218">
    <property type="entry name" value="AMINO_ACID_PERMEASE_1"/>
    <property type="match status" value="1"/>
</dbReference>
<dbReference type="InterPro" id="IPR050524">
    <property type="entry name" value="APC_YAT"/>
</dbReference>
<comment type="similarity">
    <text evidence="2">Belongs to the amino acid-polyamine-organocation (APC) superfamily. YAT (TC 2.A.3.10) family.</text>
</comment>
<feature type="transmembrane region" description="Helical" evidence="8">
    <location>
        <begin position="396"/>
        <end position="417"/>
    </location>
</feature>
<comment type="subcellular location">
    <subcellularLocation>
        <location evidence="1">Membrane</location>
        <topology evidence="1">Multi-pass membrane protein</topology>
    </subcellularLocation>
</comment>
<dbReference type="EMBL" id="LN890555">
    <property type="protein sequence ID" value="CUS24564.1"/>
    <property type="molecule type" value="Genomic_DNA"/>
</dbReference>
<accession>A0A0P1KYU8</accession>
<feature type="transmembrane region" description="Helical" evidence="8">
    <location>
        <begin position="472"/>
        <end position="493"/>
    </location>
</feature>
<keyword evidence="11" id="KW-1185">Reference proteome</keyword>
<dbReference type="Pfam" id="PF00324">
    <property type="entry name" value="AA_permease"/>
    <property type="match status" value="1"/>
</dbReference>
<feature type="transmembrane region" description="Helical" evidence="8">
    <location>
        <begin position="176"/>
        <end position="197"/>
    </location>
</feature>
<feature type="transmembrane region" description="Helical" evidence="8">
    <location>
        <begin position="258"/>
        <end position="283"/>
    </location>
</feature>
<evidence type="ECO:0000256" key="3">
    <source>
        <dbReference type="ARBA" id="ARBA00022448"/>
    </source>
</evidence>
<dbReference type="AlphaFoldDB" id="A0A0P1KYU8"/>
<keyword evidence="5" id="KW-0029">Amino-acid transport</keyword>
<keyword evidence="3" id="KW-0813">Transport</keyword>
<dbReference type="InterPro" id="IPR004841">
    <property type="entry name" value="AA-permease/SLC12A_dom"/>
</dbReference>
<dbReference type="InterPro" id="IPR004840">
    <property type="entry name" value="Amino_acid_permease_CS"/>
</dbReference>
<evidence type="ECO:0000313" key="10">
    <source>
        <dbReference type="EMBL" id="CUS24564.1"/>
    </source>
</evidence>
<dbReference type="OrthoDB" id="3900342at2759"/>
<evidence type="ECO:0000256" key="4">
    <source>
        <dbReference type="ARBA" id="ARBA00022692"/>
    </source>
</evidence>
<evidence type="ECO:0000256" key="5">
    <source>
        <dbReference type="ARBA" id="ARBA00022970"/>
    </source>
</evidence>
<evidence type="ECO:0000256" key="1">
    <source>
        <dbReference type="ARBA" id="ARBA00004141"/>
    </source>
</evidence>
<organism evidence="10 11">
    <name type="scientific">Lachancea quebecensis</name>
    <dbReference type="NCBI Taxonomy" id="1654605"/>
    <lineage>
        <taxon>Eukaryota</taxon>
        <taxon>Fungi</taxon>
        <taxon>Dikarya</taxon>
        <taxon>Ascomycota</taxon>
        <taxon>Saccharomycotina</taxon>
        <taxon>Saccharomycetes</taxon>
        <taxon>Saccharomycetales</taxon>
        <taxon>Saccharomycetaceae</taxon>
        <taxon>Lachancea</taxon>
    </lineage>
</organism>
<protein>
    <submittedName>
        <fullName evidence="10">LAQU0S17e01794g1_1</fullName>
    </submittedName>
</protein>
<dbReference type="GO" id="GO:0016020">
    <property type="term" value="C:membrane"/>
    <property type="evidence" value="ECO:0007669"/>
    <property type="project" value="UniProtKB-SubCell"/>
</dbReference>
<feature type="transmembrane region" description="Helical" evidence="8">
    <location>
        <begin position="355"/>
        <end position="375"/>
    </location>
</feature>
<dbReference type="FunFam" id="1.20.1740.10:FF:000006">
    <property type="entry name" value="General amino acid permease"/>
    <property type="match status" value="1"/>
</dbReference>
<feature type="domain" description="Amino acid permease/ SLC12A" evidence="9">
    <location>
        <begin position="65"/>
        <end position="530"/>
    </location>
</feature>
<dbReference type="InterPro" id="IPR004762">
    <property type="entry name" value="Amino_acid_permease_fungi"/>
</dbReference>
<evidence type="ECO:0000313" key="11">
    <source>
        <dbReference type="Proteomes" id="UP000236544"/>
    </source>
</evidence>
<feature type="transmembrane region" description="Helical" evidence="8">
    <location>
        <begin position="66"/>
        <end position="90"/>
    </location>
</feature>
<dbReference type="GO" id="GO:0015171">
    <property type="term" value="F:amino acid transmembrane transporter activity"/>
    <property type="evidence" value="ECO:0007669"/>
    <property type="project" value="TreeGrafter"/>
</dbReference>
<keyword evidence="6 8" id="KW-1133">Transmembrane helix</keyword>
<dbReference type="PIRSF" id="PIRSF006060">
    <property type="entry name" value="AA_transporter"/>
    <property type="match status" value="1"/>
</dbReference>
<feature type="transmembrane region" description="Helical" evidence="8">
    <location>
        <begin position="505"/>
        <end position="523"/>
    </location>
</feature>
<keyword evidence="4 8" id="KW-0812">Transmembrane</keyword>
<dbReference type="NCBIfam" id="TIGR00913">
    <property type="entry name" value="2A0310"/>
    <property type="match status" value="1"/>
</dbReference>
<gene>
    <name evidence="10" type="ORF">LAQU0_S17e01794g</name>
</gene>
<dbReference type="PANTHER" id="PTHR43341">
    <property type="entry name" value="AMINO ACID PERMEASE"/>
    <property type="match status" value="1"/>
</dbReference>
<feature type="transmembrane region" description="Helical" evidence="8">
    <location>
        <begin position="304"/>
        <end position="321"/>
    </location>
</feature>
<evidence type="ECO:0000256" key="2">
    <source>
        <dbReference type="ARBA" id="ARBA00006983"/>
    </source>
</evidence>
<evidence type="ECO:0000256" key="7">
    <source>
        <dbReference type="ARBA" id="ARBA00023136"/>
    </source>
</evidence>
<feature type="transmembrane region" description="Helical" evidence="8">
    <location>
        <begin position="132"/>
        <end position="152"/>
    </location>
</feature>
<reference evidence="11" key="1">
    <citation type="submission" date="2015-10" db="EMBL/GenBank/DDBJ databases">
        <authorList>
            <person name="Devillers H."/>
        </authorList>
    </citation>
    <scope>NUCLEOTIDE SEQUENCE [LARGE SCALE GENOMIC DNA]</scope>
</reference>
<evidence type="ECO:0000256" key="8">
    <source>
        <dbReference type="SAM" id="Phobius"/>
    </source>
</evidence>
<feature type="transmembrane region" description="Helical" evidence="8">
    <location>
        <begin position="209"/>
        <end position="227"/>
    </location>
</feature>
<evidence type="ECO:0000256" key="6">
    <source>
        <dbReference type="ARBA" id="ARBA00022989"/>
    </source>
</evidence>
<name>A0A0P1KYU8_9SACH</name>
<dbReference type="Gene3D" id="1.20.1740.10">
    <property type="entry name" value="Amino acid/polyamine transporter I"/>
    <property type="match status" value="1"/>
</dbReference>
<dbReference type="PANTHER" id="PTHR43341:SF9">
    <property type="entry name" value="DICARBOXYLIC AMINO ACID PERMEASE"/>
    <property type="match status" value="1"/>
</dbReference>
<feature type="transmembrane region" description="Helical" evidence="8">
    <location>
        <begin position="96"/>
        <end position="120"/>
    </location>
</feature>
<sequence length="583" mass="64078">MSESLEKKNAGIVYSDETLEEGVAFEKLERGDSRASGASGASAAGASVDGKHEGIRLKKALEARHVSMIAIGGSLGTGLLIGTGSSLASAGPASILISYSFVGLLVYTVMACLGEMAAFIPLDGFTSYASRYVDPALGFAVGYCYLFKYFIVTPNQLTAGAMVMQYWVSREKVNPGVWITIFLVLIVLINTVGVRFFGEFEFWLSSVKVLVMLGLILLLFIIMLGGGPNHDRTGFRYWRDPGAFKPYSEAISGSKGKFVSFASVFALALFAYTGTELCGIVAAEAKNPRRSVPRAIKLTLYRIVLFYVISILLLGMTVAYNDPLLLKAKKMSTSAAASPFVVAIKNAGIPVLPHIFNACVLLFVFSACNSDLYVASRTLYGLAIDRKAPKIFAKTNGWGVPYYSLAVSVLFCLLAYMNVSSGSAQIFTYFVNVVSIFGLLSWISILITYLRFHKAVIAQFGDKSGFSYTAPFQPWSTWVSLFFCCLIGLIKNYTVFLGHKFDYKTFISGYIGIPVYAICYVGYKLVYRSKLIKPEDVDLYTFKAAIDAEEEEGKLLELEHKEQLANSPKNLKWFYDTFLGWIF</sequence>
<keyword evidence="7 8" id="KW-0472">Membrane</keyword>
<proteinExistence type="inferred from homology"/>
<dbReference type="Proteomes" id="UP000236544">
    <property type="component" value="Unassembled WGS sequence"/>
</dbReference>
<feature type="transmembrane region" description="Helical" evidence="8">
    <location>
        <begin position="429"/>
        <end position="452"/>
    </location>
</feature>